<keyword evidence="3" id="KW-1185">Reference proteome</keyword>
<keyword evidence="1" id="KW-1133">Transmembrane helix</keyword>
<dbReference type="AlphaFoldDB" id="A0A6N6JDF4"/>
<keyword evidence="1" id="KW-0472">Membrane</keyword>
<sequence>MGRIAGMNQFGPPRGEIIFRLCFSLIGLGLMIFAVLYRGIGGIAAVEIVGIAGAFFGGTAIWSIWQLRRMK</sequence>
<organism evidence="2 3">
    <name type="scientific">Litoreibacter roseus</name>
    <dbReference type="NCBI Taxonomy" id="2601869"/>
    <lineage>
        <taxon>Bacteria</taxon>
        <taxon>Pseudomonadati</taxon>
        <taxon>Pseudomonadota</taxon>
        <taxon>Alphaproteobacteria</taxon>
        <taxon>Rhodobacterales</taxon>
        <taxon>Roseobacteraceae</taxon>
        <taxon>Litoreibacter</taxon>
    </lineage>
</organism>
<name>A0A6N6JDF4_9RHOB</name>
<feature type="transmembrane region" description="Helical" evidence="1">
    <location>
        <begin position="43"/>
        <end position="65"/>
    </location>
</feature>
<comment type="caution">
    <text evidence="2">The sequence shown here is derived from an EMBL/GenBank/DDBJ whole genome shotgun (WGS) entry which is preliminary data.</text>
</comment>
<evidence type="ECO:0000256" key="1">
    <source>
        <dbReference type="SAM" id="Phobius"/>
    </source>
</evidence>
<reference evidence="2 3" key="1">
    <citation type="submission" date="2019-12" db="EMBL/GenBank/DDBJ databases">
        <title>Litoreibacter badius sp. nov., a novel bacteriochlorophyll a-containing bacterium in the genus Litoreibacter.</title>
        <authorList>
            <person name="Kanamuro M."/>
            <person name="Takabe Y."/>
            <person name="Mori K."/>
            <person name="Takaichi S."/>
            <person name="Hanada S."/>
        </authorList>
    </citation>
    <scope>NUCLEOTIDE SEQUENCE [LARGE SCALE GENOMIC DNA]</scope>
    <source>
        <strain evidence="2 3">K6</strain>
    </source>
</reference>
<dbReference type="Proteomes" id="UP000436822">
    <property type="component" value="Unassembled WGS sequence"/>
</dbReference>
<evidence type="ECO:0000313" key="2">
    <source>
        <dbReference type="EMBL" id="GFE64381.1"/>
    </source>
</evidence>
<feature type="transmembrane region" description="Helical" evidence="1">
    <location>
        <begin position="17"/>
        <end position="37"/>
    </location>
</feature>
<evidence type="ECO:0000313" key="3">
    <source>
        <dbReference type="Proteomes" id="UP000436822"/>
    </source>
</evidence>
<accession>A0A6N6JDF4</accession>
<proteinExistence type="predicted"/>
<gene>
    <name evidence="2" type="ORF">KIN_14550</name>
</gene>
<keyword evidence="1" id="KW-0812">Transmembrane</keyword>
<dbReference type="EMBL" id="BLJE01000002">
    <property type="protein sequence ID" value="GFE64381.1"/>
    <property type="molecule type" value="Genomic_DNA"/>
</dbReference>
<protein>
    <submittedName>
        <fullName evidence="2">Uncharacterized protein</fullName>
    </submittedName>
</protein>